<feature type="chain" id="PRO_5005567792" evidence="1">
    <location>
        <begin position="26"/>
        <end position="331"/>
    </location>
</feature>
<name>A0A0L6U8P9_9BASI</name>
<keyword evidence="1" id="KW-0732">Signal</keyword>
<evidence type="ECO:0000313" key="2">
    <source>
        <dbReference type="EMBL" id="KNZ44672.1"/>
    </source>
</evidence>
<keyword evidence="3" id="KW-1185">Reference proteome</keyword>
<organism evidence="2 3">
    <name type="scientific">Puccinia sorghi</name>
    <dbReference type="NCBI Taxonomy" id="27349"/>
    <lineage>
        <taxon>Eukaryota</taxon>
        <taxon>Fungi</taxon>
        <taxon>Dikarya</taxon>
        <taxon>Basidiomycota</taxon>
        <taxon>Pucciniomycotina</taxon>
        <taxon>Pucciniomycetes</taxon>
        <taxon>Pucciniales</taxon>
        <taxon>Pucciniaceae</taxon>
        <taxon>Puccinia</taxon>
    </lineage>
</organism>
<evidence type="ECO:0000256" key="1">
    <source>
        <dbReference type="SAM" id="SignalP"/>
    </source>
</evidence>
<reference evidence="2 3" key="1">
    <citation type="submission" date="2015-08" db="EMBL/GenBank/DDBJ databases">
        <title>Next Generation Sequencing and Analysis of the Genome of Puccinia sorghi L Schw, the Causal Agent of Maize Common Rust.</title>
        <authorList>
            <person name="Rochi L."/>
            <person name="Burguener G."/>
            <person name="Darino M."/>
            <person name="Turjanski A."/>
            <person name="Kreff E."/>
            <person name="Dieguez M.J."/>
            <person name="Sacco F."/>
        </authorList>
    </citation>
    <scope>NUCLEOTIDE SEQUENCE [LARGE SCALE GENOMIC DNA]</scope>
    <source>
        <strain evidence="2 3">RO10H11247</strain>
    </source>
</reference>
<dbReference type="AlphaFoldDB" id="A0A0L6U8P9"/>
<dbReference type="EMBL" id="LAVV01014537">
    <property type="protein sequence ID" value="KNZ44672.1"/>
    <property type="molecule type" value="Genomic_DNA"/>
</dbReference>
<evidence type="ECO:0000313" key="3">
    <source>
        <dbReference type="Proteomes" id="UP000037035"/>
    </source>
</evidence>
<protein>
    <submittedName>
        <fullName evidence="2">Putative signal peptide protein</fullName>
    </submittedName>
</protein>
<proteinExistence type="predicted"/>
<gene>
    <name evidence="2" type="ORF">VP01_893g2</name>
</gene>
<feature type="signal peptide" evidence="1">
    <location>
        <begin position="1"/>
        <end position="25"/>
    </location>
</feature>
<comment type="caution">
    <text evidence="2">The sequence shown here is derived from an EMBL/GenBank/DDBJ whole genome shotgun (WGS) entry which is preliminary data.</text>
</comment>
<dbReference type="Proteomes" id="UP000037035">
    <property type="component" value="Unassembled WGS sequence"/>
</dbReference>
<accession>A0A0L6U8P9</accession>
<sequence>MFSRPQEGNLLSCLLSFLLSQYKLCKKGTENHVIHQFHNFPMQTSLRGNSVIVYLTENSKENTPVSYIQAINSEDSTFWNKAIEKEILKMYDHDVWIIIFSRSCGLKEDLGMDSSEEEGLMEKISDLIIYFIHEEQCHATNPMFKDEGRYLRFVSKITNSSLRKRFEDVTNREMAICKVESTSSKMEMRVKRGLKHRRSDELIHSNFLGFDKLMRDYAVSEHRWKGLLSKCVIAFGSRNMFGQIVPVFEADFGSKLSPIFDVSKGGIDRHVTGTGNRGQEQHWGQEQEIEVGRYGREMMDEKEKAWSALRKISLIFLLDQSKTMHEGLPAV</sequence>
<dbReference type="VEuPathDB" id="FungiDB:VP01_893g2"/>